<protein>
    <submittedName>
        <fullName evidence="6">TetR/AcrR family transcriptional regulator</fullName>
    </submittedName>
</protein>
<dbReference type="GO" id="GO:0003700">
    <property type="term" value="F:DNA-binding transcription factor activity"/>
    <property type="evidence" value="ECO:0007669"/>
    <property type="project" value="TreeGrafter"/>
</dbReference>
<dbReference type="Proteomes" id="UP001165378">
    <property type="component" value="Unassembled WGS sequence"/>
</dbReference>
<gene>
    <name evidence="6" type="ORF">LZ495_35475</name>
</gene>
<dbReference type="AlphaFoldDB" id="A0AA41Q6I8"/>
<evidence type="ECO:0000259" key="5">
    <source>
        <dbReference type="PROSITE" id="PS50977"/>
    </source>
</evidence>
<dbReference type="InterPro" id="IPR001647">
    <property type="entry name" value="HTH_TetR"/>
</dbReference>
<feature type="DNA-binding region" description="H-T-H motif" evidence="4">
    <location>
        <begin position="33"/>
        <end position="52"/>
    </location>
</feature>
<dbReference type="Pfam" id="PF00440">
    <property type="entry name" value="TetR_N"/>
    <property type="match status" value="1"/>
</dbReference>
<dbReference type="InterPro" id="IPR050109">
    <property type="entry name" value="HTH-type_TetR-like_transc_reg"/>
</dbReference>
<dbReference type="PRINTS" id="PR00455">
    <property type="entry name" value="HTHTETR"/>
</dbReference>
<comment type="caution">
    <text evidence="6">The sequence shown here is derived from an EMBL/GenBank/DDBJ whole genome shotgun (WGS) entry which is preliminary data.</text>
</comment>
<reference evidence="6" key="1">
    <citation type="submission" date="2022-01" db="EMBL/GenBank/DDBJ databases">
        <title>Genome-Based Taxonomic Classification of the Phylum Actinobacteria.</title>
        <authorList>
            <person name="Gao Y."/>
        </authorList>
    </citation>
    <scope>NUCLEOTIDE SEQUENCE</scope>
    <source>
        <strain evidence="6">KLBMP 8922</strain>
    </source>
</reference>
<organism evidence="6 7">
    <name type="scientific">Yinghuangia soli</name>
    <dbReference type="NCBI Taxonomy" id="2908204"/>
    <lineage>
        <taxon>Bacteria</taxon>
        <taxon>Bacillati</taxon>
        <taxon>Actinomycetota</taxon>
        <taxon>Actinomycetes</taxon>
        <taxon>Kitasatosporales</taxon>
        <taxon>Streptomycetaceae</taxon>
        <taxon>Yinghuangia</taxon>
    </lineage>
</organism>
<evidence type="ECO:0000313" key="6">
    <source>
        <dbReference type="EMBL" id="MCF2532488.1"/>
    </source>
</evidence>
<evidence type="ECO:0000256" key="3">
    <source>
        <dbReference type="ARBA" id="ARBA00023163"/>
    </source>
</evidence>
<dbReference type="PROSITE" id="PS50977">
    <property type="entry name" value="HTH_TETR_2"/>
    <property type="match status" value="1"/>
</dbReference>
<dbReference type="EMBL" id="JAKFHA010000034">
    <property type="protein sequence ID" value="MCF2532488.1"/>
    <property type="molecule type" value="Genomic_DNA"/>
</dbReference>
<proteinExistence type="predicted"/>
<feature type="domain" description="HTH tetR-type" evidence="5">
    <location>
        <begin position="10"/>
        <end position="70"/>
    </location>
</feature>
<evidence type="ECO:0000256" key="1">
    <source>
        <dbReference type="ARBA" id="ARBA00023015"/>
    </source>
</evidence>
<dbReference type="PANTHER" id="PTHR30055">
    <property type="entry name" value="HTH-TYPE TRANSCRIPTIONAL REGULATOR RUTR"/>
    <property type="match status" value="1"/>
</dbReference>
<dbReference type="SUPFAM" id="SSF46689">
    <property type="entry name" value="Homeodomain-like"/>
    <property type="match status" value="1"/>
</dbReference>
<sequence>MESKRPRGRDEVVAAVLGAAETLFAERGPSSVTLRDVAAAADVNLGLLHRHIGSKEELLRAVLERMTNEGGGRLAERPDLRSSVDALMQPVPGIFNHVHLISWLLLEGGDTGHGDPGFPGVEALVAKVAGPGDDGGARTTVLAMLSMIYGWQMFAPFLKEAAGVADLPEADLVARLTELAVSLADR</sequence>
<name>A0AA41Q6I8_9ACTN</name>
<dbReference type="Gene3D" id="1.10.357.10">
    <property type="entry name" value="Tetracycline Repressor, domain 2"/>
    <property type="match status" value="1"/>
</dbReference>
<keyword evidence="7" id="KW-1185">Reference proteome</keyword>
<evidence type="ECO:0000256" key="2">
    <source>
        <dbReference type="ARBA" id="ARBA00023125"/>
    </source>
</evidence>
<dbReference type="GO" id="GO:0000976">
    <property type="term" value="F:transcription cis-regulatory region binding"/>
    <property type="evidence" value="ECO:0007669"/>
    <property type="project" value="TreeGrafter"/>
</dbReference>
<keyword evidence="1" id="KW-0805">Transcription regulation</keyword>
<evidence type="ECO:0000256" key="4">
    <source>
        <dbReference type="PROSITE-ProRule" id="PRU00335"/>
    </source>
</evidence>
<keyword evidence="3" id="KW-0804">Transcription</keyword>
<dbReference type="RefSeq" id="WP_235057265.1">
    <property type="nucleotide sequence ID" value="NZ_JAKFHA010000034.1"/>
</dbReference>
<keyword evidence="2 4" id="KW-0238">DNA-binding</keyword>
<dbReference type="PANTHER" id="PTHR30055:SF234">
    <property type="entry name" value="HTH-TYPE TRANSCRIPTIONAL REGULATOR BETI"/>
    <property type="match status" value="1"/>
</dbReference>
<evidence type="ECO:0000313" key="7">
    <source>
        <dbReference type="Proteomes" id="UP001165378"/>
    </source>
</evidence>
<accession>A0AA41Q6I8</accession>
<dbReference type="InterPro" id="IPR009057">
    <property type="entry name" value="Homeodomain-like_sf"/>
</dbReference>